<organism evidence="3 4">
    <name type="scientific">Alosa alosa</name>
    <name type="common">allis shad</name>
    <dbReference type="NCBI Taxonomy" id="278164"/>
    <lineage>
        <taxon>Eukaryota</taxon>
        <taxon>Metazoa</taxon>
        <taxon>Chordata</taxon>
        <taxon>Craniata</taxon>
        <taxon>Vertebrata</taxon>
        <taxon>Euteleostomi</taxon>
        <taxon>Actinopterygii</taxon>
        <taxon>Neopterygii</taxon>
        <taxon>Teleostei</taxon>
        <taxon>Clupei</taxon>
        <taxon>Clupeiformes</taxon>
        <taxon>Clupeoidei</taxon>
        <taxon>Clupeidae</taxon>
        <taxon>Alosa</taxon>
    </lineage>
</organism>
<dbReference type="Proteomes" id="UP000823561">
    <property type="component" value="Chromosome 13"/>
</dbReference>
<reference evidence="3" key="1">
    <citation type="submission" date="2020-10" db="EMBL/GenBank/DDBJ databases">
        <title>Chromosome-scale genome assembly of the Allis shad, Alosa alosa.</title>
        <authorList>
            <person name="Margot Z."/>
            <person name="Christophe K."/>
            <person name="Cabau C."/>
            <person name="Louis A."/>
            <person name="Berthelot C."/>
            <person name="Parey E."/>
            <person name="Roest Crollius H."/>
            <person name="Montfort J."/>
            <person name="Robinson-Rechavi M."/>
            <person name="Bucao C."/>
            <person name="Bouchez O."/>
            <person name="Gislard M."/>
            <person name="Lluch J."/>
            <person name="Milhes M."/>
            <person name="Lampietro C."/>
            <person name="Lopez Roques C."/>
            <person name="Donnadieu C."/>
            <person name="Braasch I."/>
            <person name="Desvignes T."/>
            <person name="Postlethwait J."/>
            <person name="Bobe J."/>
            <person name="Guiguen Y."/>
        </authorList>
    </citation>
    <scope>NUCLEOTIDE SEQUENCE</scope>
    <source>
        <strain evidence="3">M-15738</strain>
        <tissue evidence="3">Blood</tissue>
    </source>
</reference>
<dbReference type="GO" id="GO:0016020">
    <property type="term" value="C:membrane"/>
    <property type="evidence" value="ECO:0007669"/>
    <property type="project" value="TreeGrafter"/>
</dbReference>
<dbReference type="PANTHER" id="PTHR28638:SF1">
    <property type="entry name" value="PRE-B-CELL LEUKEMIA TRANSCRIPTION FACTOR-INTERACTING PROTEIN 1"/>
    <property type="match status" value="1"/>
</dbReference>
<feature type="compositionally biased region" description="Basic and acidic residues" evidence="2">
    <location>
        <begin position="519"/>
        <end position="557"/>
    </location>
</feature>
<keyword evidence="1" id="KW-0175">Coiled coil</keyword>
<name>A0AAV6GDJ2_9TELE</name>
<dbReference type="PANTHER" id="PTHR28638">
    <property type="entry name" value="CELL CYCLE PROGRESSION PROTEIN 1"/>
    <property type="match status" value="1"/>
</dbReference>
<proteinExistence type="predicted"/>
<evidence type="ECO:0000313" key="3">
    <source>
        <dbReference type="EMBL" id="KAG5270866.1"/>
    </source>
</evidence>
<evidence type="ECO:0000256" key="2">
    <source>
        <dbReference type="SAM" id="MobiDB-lite"/>
    </source>
</evidence>
<feature type="compositionally biased region" description="Polar residues" evidence="2">
    <location>
        <begin position="126"/>
        <end position="144"/>
    </location>
</feature>
<accession>A0AAV6GDJ2</accession>
<feature type="compositionally biased region" description="Basic and acidic residues" evidence="2">
    <location>
        <begin position="437"/>
        <end position="490"/>
    </location>
</feature>
<feature type="compositionally biased region" description="Basic and acidic residues" evidence="2">
    <location>
        <begin position="565"/>
        <end position="584"/>
    </location>
</feature>
<gene>
    <name evidence="3" type="ORF">AALO_G00173200</name>
</gene>
<dbReference type="InterPro" id="IPR051990">
    <property type="entry name" value="CCPG1/PBIP1"/>
</dbReference>
<feature type="region of interest" description="Disordered" evidence="2">
    <location>
        <begin position="708"/>
        <end position="755"/>
    </location>
</feature>
<feature type="compositionally biased region" description="Low complexity" evidence="2">
    <location>
        <begin position="504"/>
        <end position="513"/>
    </location>
</feature>
<evidence type="ECO:0000313" key="4">
    <source>
        <dbReference type="Proteomes" id="UP000823561"/>
    </source>
</evidence>
<feature type="region of interest" description="Disordered" evidence="2">
    <location>
        <begin position="437"/>
        <end position="623"/>
    </location>
</feature>
<keyword evidence="4" id="KW-1185">Reference proteome</keyword>
<sequence>MFQSRIKRWVTSEAQMDQQQPSVNCTESHVLQRTEQNRERTLTRPSAEPHRIATVDRLFDMHPQRPLPQAMPSSLGQHLRDAALGLGRRKEPAGREHCLRLHPVAQGVPLLPALLLPQDISFLGQGHQSAMSDNSNSANGNNWTIIPPEAPVAENVGPVLEDSRCHGDMSSSVDPDPPPGVQIESAHPPLQQMGPEPSSEAQAQPLLSSRAEALHGQSGTNQPVEQEPVSEGLSLDGLDDHTQNDDSTPSVVPLSSVAEGDESTGLDEHSVHDGYAEGHTHSSTETDLFSDSYTHISSAPDAIHTVEKEEELQEKEEGLDQGRKGTDEVILSAREEEAGLSLNKCILGALLLLGLGTIFFSGVFMDLDEEADDVKELKDRDLAQEWLKSKGRPDAYAGVKHPGLVDKENEQIAVLQAQLQQAQKEQLTSAQQLLQEGVKEQERREHLEEENLKMKGELESLPARQKELEQENERMRKEQERSRRELDALKAKMGAVPSAGQPTEQQSSQDPQQKGGGGDAKDKKKPLKLEKEKVEKEQKKEWKKEEKEGKKGKEQGRAAKHHKDDKKDNRGQITDDKTSSHLHDDDDDEHDDDGDASHLRGDYWNQQRQKLHHSRGPPAECSDAAACARAQGLVPVSLADFEALLLAYLDRLDVGAASSSEDQASRRQKLGALVREFFAADGLFVHDRTPFGEFVEDVSDILEDMAEEGENQEMEEEMEGFEKEALERFAMQEEGGKGGADRGEESKRRSSRVKG</sequence>
<feature type="compositionally biased region" description="Basic and acidic residues" evidence="2">
    <location>
        <begin position="720"/>
        <end position="748"/>
    </location>
</feature>
<feature type="compositionally biased region" description="Acidic residues" evidence="2">
    <location>
        <begin position="708"/>
        <end position="719"/>
    </location>
</feature>
<evidence type="ECO:0008006" key="5">
    <source>
        <dbReference type="Google" id="ProtNLM"/>
    </source>
</evidence>
<evidence type="ECO:0000256" key="1">
    <source>
        <dbReference type="ARBA" id="ARBA00023054"/>
    </source>
</evidence>
<feature type="region of interest" description="Disordered" evidence="2">
    <location>
        <begin position="126"/>
        <end position="266"/>
    </location>
</feature>
<dbReference type="EMBL" id="JADWDJ010000013">
    <property type="protein sequence ID" value="KAG5270866.1"/>
    <property type="molecule type" value="Genomic_DNA"/>
</dbReference>
<feature type="compositionally biased region" description="Acidic residues" evidence="2">
    <location>
        <begin position="585"/>
        <end position="594"/>
    </location>
</feature>
<dbReference type="AlphaFoldDB" id="A0AAV6GDJ2"/>
<comment type="caution">
    <text evidence="3">The sequence shown here is derived from an EMBL/GenBank/DDBJ whole genome shotgun (WGS) entry which is preliminary data.</text>
</comment>
<protein>
    <recommendedName>
        <fullName evidence="5">Pre-B-cell leukemia transcription factor-interacting protein 1</fullName>
    </recommendedName>
</protein>